<feature type="compositionally biased region" description="Basic residues" evidence="1">
    <location>
        <begin position="160"/>
        <end position="169"/>
    </location>
</feature>
<dbReference type="Proteomes" id="UP000094569">
    <property type="component" value="Unassembled WGS sequence"/>
</dbReference>
<dbReference type="STRING" id="573508.A0A1E3BCD7"/>
<reference evidence="3 4" key="1">
    <citation type="journal article" date="2016" name="BMC Genomics">
        <title>Comparative genomic and transcriptomic analyses of the Fuzhuan brick tea-fermentation fungus Aspergillus cristatus.</title>
        <authorList>
            <person name="Ge Y."/>
            <person name="Wang Y."/>
            <person name="Liu Y."/>
            <person name="Tan Y."/>
            <person name="Ren X."/>
            <person name="Zhang X."/>
            <person name="Hyde K.D."/>
            <person name="Liu Y."/>
            <person name="Liu Z."/>
        </authorList>
    </citation>
    <scope>NUCLEOTIDE SEQUENCE [LARGE SCALE GENOMIC DNA]</scope>
    <source>
        <strain evidence="3 4">GZAAS20.1005</strain>
    </source>
</reference>
<dbReference type="EMBL" id="JXNT01000005">
    <property type="protein sequence ID" value="ODM18635.1"/>
    <property type="molecule type" value="Genomic_DNA"/>
</dbReference>
<feature type="region of interest" description="Disordered" evidence="1">
    <location>
        <begin position="15"/>
        <end position="86"/>
    </location>
</feature>
<organism evidence="3 4">
    <name type="scientific">Aspergillus cristatus</name>
    <name type="common">Chinese Fuzhuan brick tea-fermentation fungus</name>
    <name type="synonym">Eurotium cristatum</name>
    <dbReference type="NCBI Taxonomy" id="573508"/>
    <lineage>
        <taxon>Eukaryota</taxon>
        <taxon>Fungi</taxon>
        <taxon>Dikarya</taxon>
        <taxon>Ascomycota</taxon>
        <taxon>Pezizomycotina</taxon>
        <taxon>Eurotiomycetes</taxon>
        <taxon>Eurotiomycetidae</taxon>
        <taxon>Eurotiales</taxon>
        <taxon>Aspergillaceae</taxon>
        <taxon>Aspergillus</taxon>
        <taxon>Aspergillus subgen. Aspergillus</taxon>
    </lineage>
</organism>
<dbReference type="AlphaFoldDB" id="A0A1E3BCD7"/>
<dbReference type="Pfam" id="PF17100">
    <property type="entry name" value="NACHT_N"/>
    <property type="match status" value="1"/>
</dbReference>
<protein>
    <recommendedName>
        <fullName evidence="2">NWD NACHT-NTPase N-terminal domain-containing protein</fullName>
    </recommendedName>
</protein>
<gene>
    <name evidence="3" type="ORF">SI65_05252</name>
</gene>
<evidence type="ECO:0000313" key="4">
    <source>
        <dbReference type="Proteomes" id="UP000094569"/>
    </source>
</evidence>
<feature type="region of interest" description="Disordered" evidence="1">
    <location>
        <begin position="124"/>
        <end position="169"/>
    </location>
</feature>
<feature type="compositionally biased region" description="Polar residues" evidence="1">
    <location>
        <begin position="44"/>
        <end position="83"/>
    </location>
</feature>
<evidence type="ECO:0000313" key="3">
    <source>
        <dbReference type="EMBL" id="ODM18635.1"/>
    </source>
</evidence>
<keyword evidence="4" id="KW-1185">Reference proteome</keyword>
<name>A0A1E3BCD7_ASPCR</name>
<sequence length="169" mass="18383">MPPFLLKLCGCKRDPGIEEDDGLQPDVPPKVVPSDGAAKRSRDSSVVQPPDQNAGNGISTGSQAGIVDQSPTIPNPSTTSNALTKEPTITIAERLWGQAYDNLRDNKEPKLVQEYEKILSHLLNEEESGTASPNEVENTIETDNPEKRRLQMGRVIGAGLKKRQSARPM</sequence>
<dbReference type="OrthoDB" id="674604at2759"/>
<accession>A0A1E3BCD7</accession>
<evidence type="ECO:0000259" key="2">
    <source>
        <dbReference type="Pfam" id="PF17100"/>
    </source>
</evidence>
<dbReference type="VEuPathDB" id="FungiDB:SI65_05252"/>
<feature type="compositionally biased region" description="Polar residues" evidence="1">
    <location>
        <begin position="129"/>
        <end position="142"/>
    </location>
</feature>
<feature type="domain" description="NWD NACHT-NTPase N-terminal" evidence="2">
    <location>
        <begin position="93"/>
        <end position="165"/>
    </location>
</feature>
<proteinExistence type="predicted"/>
<evidence type="ECO:0000256" key="1">
    <source>
        <dbReference type="SAM" id="MobiDB-lite"/>
    </source>
</evidence>
<comment type="caution">
    <text evidence="3">The sequence shown here is derived from an EMBL/GenBank/DDBJ whole genome shotgun (WGS) entry which is preliminary data.</text>
</comment>
<dbReference type="InterPro" id="IPR031359">
    <property type="entry name" value="NACHT_N"/>
</dbReference>